<keyword evidence="2" id="KW-1043">Host membrane</keyword>
<evidence type="ECO:0000256" key="5">
    <source>
        <dbReference type="SAM" id="Phobius"/>
    </source>
</evidence>
<evidence type="ECO:0000256" key="3">
    <source>
        <dbReference type="ARBA" id="ARBA00023026"/>
    </source>
</evidence>
<evidence type="ECO:0000259" key="6">
    <source>
        <dbReference type="Pfam" id="PF04888"/>
    </source>
</evidence>
<reference evidence="7 8" key="1">
    <citation type="submission" date="2016-04" db="EMBL/GenBank/DDBJ databases">
        <title>ATOL: Assembling a taxonomically balanced genome-scale reconstruction of the evolutionary history of the Enterobacteriaceae.</title>
        <authorList>
            <person name="Plunkett G.III."/>
            <person name="Neeno-Eckwall E.C."/>
            <person name="Glasner J.D."/>
            <person name="Perna N.T."/>
        </authorList>
    </citation>
    <scope>NUCLEOTIDE SEQUENCE [LARGE SCALE GENOMIC DNA]</scope>
    <source>
        <strain evidence="7 8">ATCC 35613</strain>
    </source>
</reference>
<dbReference type="GO" id="GO:0003682">
    <property type="term" value="F:chromatin binding"/>
    <property type="evidence" value="ECO:0007669"/>
    <property type="project" value="TreeGrafter"/>
</dbReference>
<dbReference type="InterPro" id="IPR006972">
    <property type="entry name" value="BipB-like_C"/>
</dbReference>
<dbReference type="RefSeq" id="WP_068908962.1">
    <property type="nucleotide sequence ID" value="NZ_LXEW01000032.1"/>
</dbReference>
<gene>
    <name evidence="7" type="ORF">M998_2321</name>
</gene>
<keyword evidence="5" id="KW-0812">Transmembrane</keyword>
<sequence length="785" mass="84521">MVHITNPSNERIDNIRTFLQGKNPIGLGNEIVKALLTMEAACGELVSNEQAKRLSRENVPQLIKPKMMAMKMQPHTMGNMTSEKGFNANAVLIESFASLRQLLHEGKIGELASRLQILNHESESKRNQGEVLLNSFAKSTDELAQSKQKGVELTKKYNVEASKLDALQQKLPTLKIQIKENKSALQIQQNALAFTQASLSSLPTPAVTFEDKQMFTELTQLESELVTDIAQLGKQQNTLSSQFSALNTEIDTLLNDLTVINTQRTDVLKQATELAKVANNERESLNKFIESSPQRIEIDGEKWENTLALLTMLTAQLKKAMNEDSLRNMKEQEEVMTAISEASRKDSDKKAKEAAEAERKAADANKAASCASKIFSYVMLAVSVIATVATFGAAAPLTLAIAAIGIAMSVADIVLEETGNGSLMQMLATEISSAVTDMLITFGVPEEEAKKIGSIVGMVLAAVAFLALSLVSMSSFVKNMANTVSNVAKTIVKNTGTLLKSTIKSMPKSLTNALGNIATKTTKAGQSIVDNTDEMVKLTKFTQLADQFDDAKDISKAVSQAVDKIDKSADLVSIGGQMVKVGDSVADSADSVVKLTKFTQLADKFDDVKNISKAVSQAVDKVDKSADLVSIGGQMVKVGDRVTDSTVNVAKLAKVSKLADNVDDVQDIAKATDKMVTSAKTQSVAMARLEVGMKGTGAGLSVANAATTGGLHLHSAAQMRDMKEMLAGMMLNNETIQALDELLNALIKAMSKNYEQLDEMFTGMLTSLKQSGQAKVDMLKTARFA</sequence>
<accession>A0A1B7JUJ6</accession>
<name>A0A1B7JUJ6_9GAMM</name>
<comment type="similarity">
    <text evidence="4">Belongs to the SctE/SipB/YopB family.</text>
</comment>
<protein>
    <submittedName>
        <fullName evidence="7">SipB family cell invasion protein</fullName>
    </submittedName>
</protein>
<dbReference type="PANTHER" id="PTHR43941">
    <property type="entry name" value="STRUCTURAL MAINTENANCE OF CHROMOSOMES PROTEIN 2"/>
    <property type="match status" value="1"/>
</dbReference>
<feature type="transmembrane region" description="Helical" evidence="5">
    <location>
        <begin position="397"/>
        <end position="415"/>
    </location>
</feature>
<dbReference type="GO" id="GO:0000785">
    <property type="term" value="C:chromatin"/>
    <property type="evidence" value="ECO:0007669"/>
    <property type="project" value="TreeGrafter"/>
</dbReference>
<keyword evidence="5" id="KW-0472">Membrane</keyword>
<dbReference type="PATRIC" id="fig|1354272.4.peg.2358"/>
<dbReference type="PANTHER" id="PTHR43941:SF1">
    <property type="entry name" value="STRUCTURAL MAINTENANCE OF CHROMOSOMES PROTEIN 2"/>
    <property type="match status" value="1"/>
</dbReference>
<evidence type="ECO:0000313" key="8">
    <source>
        <dbReference type="Proteomes" id="UP000078224"/>
    </source>
</evidence>
<dbReference type="EMBL" id="LXEW01000032">
    <property type="protein sequence ID" value="OAT51384.1"/>
    <property type="molecule type" value="Genomic_DNA"/>
</dbReference>
<feature type="domain" description="Translocator protein BipB-like C-terminal" evidence="6">
    <location>
        <begin position="313"/>
        <end position="599"/>
    </location>
</feature>
<evidence type="ECO:0000256" key="2">
    <source>
        <dbReference type="ARBA" id="ARBA00022870"/>
    </source>
</evidence>
<keyword evidence="3" id="KW-0843">Virulence</keyword>
<keyword evidence="8" id="KW-1185">Reference proteome</keyword>
<comment type="subcellular location">
    <subcellularLocation>
        <location evidence="1">Host membrane</location>
        <topology evidence="1">Multi-pass membrane protein</topology>
    </subcellularLocation>
</comment>
<dbReference type="AlphaFoldDB" id="A0A1B7JUJ6"/>
<dbReference type="GO" id="GO:0000793">
    <property type="term" value="C:condensed chromosome"/>
    <property type="evidence" value="ECO:0007669"/>
    <property type="project" value="TreeGrafter"/>
</dbReference>
<proteinExistence type="inferred from homology"/>
<dbReference type="Proteomes" id="UP000078224">
    <property type="component" value="Unassembled WGS sequence"/>
</dbReference>
<dbReference type="GO" id="GO:0000796">
    <property type="term" value="C:condensin complex"/>
    <property type="evidence" value="ECO:0007669"/>
    <property type="project" value="TreeGrafter"/>
</dbReference>
<comment type="caution">
    <text evidence="7">The sequence shown here is derived from an EMBL/GenBank/DDBJ whole genome shotgun (WGS) entry which is preliminary data.</text>
</comment>
<evidence type="ECO:0000313" key="7">
    <source>
        <dbReference type="EMBL" id="OAT51384.1"/>
    </source>
</evidence>
<feature type="transmembrane region" description="Helical" evidence="5">
    <location>
        <begin position="427"/>
        <end position="445"/>
    </location>
</feature>
<evidence type="ECO:0000256" key="4">
    <source>
        <dbReference type="ARBA" id="ARBA00035640"/>
    </source>
</evidence>
<dbReference type="Pfam" id="PF04888">
    <property type="entry name" value="SseC"/>
    <property type="match status" value="1"/>
</dbReference>
<dbReference type="OrthoDB" id="6454997at2"/>
<evidence type="ECO:0000256" key="1">
    <source>
        <dbReference type="ARBA" id="ARBA00004301"/>
    </source>
</evidence>
<feature type="transmembrane region" description="Helical" evidence="5">
    <location>
        <begin position="451"/>
        <end position="471"/>
    </location>
</feature>
<keyword evidence="5" id="KW-1133">Transmembrane helix</keyword>
<dbReference type="GO" id="GO:0033644">
    <property type="term" value="C:host cell membrane"/>
    <property type="evidence" value="ECO:0007669"/>
    <property type="project" value="UniProtKB-SubCell"/>
</dbReference>
<organism evidence="7 8">
    <name type="scientific">Providencia heimbachae ATCC 35613</name>
    <dbReference type="NCBI Taxonomy" id="1354272"/>
    <lineage>
        <taxon>Bacteria</taxon>
        <taxon>Pseudomonadati</taxon>
        <taxon>Pseudomonadota</taxon>
        <taxon>Gammaproteobacteria</taxon>
        <taxon>Enterobacterales</taxon>
        <taxon>Morganellaceae</taxon>
        <taxon>Providencia</taxon>
    </lineage>
</organism>